<protein>
    <recommendedName>
        <fullName evidence="1">Thiamine-monophosphate kinase</fullName>
        <shortName evidence="1">TMP kinase</shortName>
        <shortName evidence="1">Thiamine-phosphate kinase</shortName>
        <ecNumber evidence="1">2.7.4.16</ecNumber>
    </recommendedName>
</protein>
<dbReference type="PANTHER" id="PTHR30270:SF3">
    <property type="entry name" value="THIAMINE-MONOPHOSPHATE KINASE"/>
    <property type="match status" value="1"/>
</dbReference>
<dbReference type="EC" id="2.7.4.16" evidence="1"/>
<feature type="binding site" evidence="1">
    <location>
        <position position="116"/>
    </location>
    <ligand>
        <name>Mg(2+)</name>
        <dbReference type="ChEBI" id="CHEBI:18420"/>
        <label>1</label>
    </ligand>
</feature>
<feature type="binding site" evidence="1">
    <location>
        <position position="27"/>
    </location>
    <ligand>
        <name>Mg(2+)</name>
        <dbReference type="ChEBI" id="CHEBI:18420"/>
        <label>3</label>
    </ligand>
</feature>
<feature type="binding site" evidence="1">
    <location>
        <position position="139"/>
    </location>
    <ligand>
        <name>ATP</name>
        <dbReference type="ChEBI" id="CHEBI:30616"/>
    </ligand>
</feature>
<feature type="binding site" evidence="1">
    <location>
        <position position="203"/>
    </location>
    <ligand>
        <name>ATP</name>
        <dbReference type="ChEBI" id="CHEBI:30616"/>
    </ligand>
</feature>
<keyword evidence="1" id="KW-0784">Thiamine biosynthesis</keyword>
<evidence type="ECO:0000313" key="4">
    <source>
        <dbReference type="Proteomes" id="UP000028501"/>
    </source>
</evidence>
<dbReference type="InterPro" id="IPR006283">
    <property type="entry name" value="ThiL-like"/>
</dbReference>
<comment type="caution">
    <text evidence="1">Lacks conserved residue(s) required for the propagation of feature annotation.</text>
</comment>
<feature type="binding site" evidence="1">
    <location>
        <position position="201"/>
    </location>
    <ligand>
        <name>Mg(2+)</name>
        <dbReference type="ChEBI" id="CHEBI:18420"/>
        <label>3</label>
    </ligand>
</feature>
<keyword evidence="1 3" id="KW-0808">Transferase</keyword>
<name>A0A075WJ73_ARCFL</name>
<keyword evidence="1" id="KW-0067">ATP-binding</keyword>
<feature type="binding site" evidence="1">
    <location>
        <begin position="115"/>
        <end position="116"/>
    </location>
    <ligand>
        <name>ATP</name>
        <dbReference type="ChEBI" id="CHEBI:30616"/>
    </ligand>
</feature>
<dbReference type="CDD" id="cd02194">
    <property type="entry name" value="ThiL"/>
    <property type="match status" value="1"/>
</dbReference>
<dbReference type="GO" id="GO:0005524">
    <property type="term" value="F:ATP binding"/>
    <property type="evidence" value="ECO:0007669"/>
    <property type="project" value="UniProtKB-UniRule"/>
</dbReference>
<feature type="domain" description="PurM-like N-terminal" evidence="2">
    <location>
        <begin position="26"/>
        <end position="132"/>
    </location>
</feature>
<keyword evidence="1" id="KW-0479">Metal-binding</keyword>
<dbReference type="GO" id="GO:0000287">
    <property type="term" value="F:magnesium ion binding"/>
    <property type="evidence" value="ECO:0007669"/>
    <property type="project" value="UniProtKB-UniRule"/>
</dbReference>
<dbReference type="InterPro" id="IPR016188">
    <property type="entry name" value="PurM-like_N"/>
</dbReference>
<feature type="binding site" evidence="1">
    <location>
        <position position="71"/>
    </location>
    <ligand>
        <name>Mg(2+)</name>
        <dbReference type="ChEBI" id="CHEBI:18420"/>
        <label>4</label>
    </ligand>
</feature>
<dbReference type="Proteomes" id="UP000028501">
    <property type="component" value="Chromosome"/>
</dbReference>
<feature type="binding site" evidence="1">
    <location>
        <position position="71"/>
    </location>
    <ligand>
        <name>Mg(2+)</name>
        <dbReference type="ChEBI" id="CHEBI:18420"/>
        <label>2</label>
    </ligand>
</feature>
<evidence type="ECO:0000313" key="3">
    <source>
        <dbReference type="EMBL" id="AIG97608.1"/>
    </source>
</evidence>
<sequence>MKEFELIKLVERLFGDEDVITPAGKHDAAYVKIGNRLIVLTCDTVNEKSDFPPYMLPEEMGWMAIAVTLSDVAACGARPLYFLSSISLKSIEFFEDILLGIKRCADRFGVKVVGGDIDFSEITTIAGFAIGEARRHITRRGAKVGEGVFITDLPGKAQLCLEMLERGAKREELPYAEKLYTPVPRIEEGMRIARYASAMTDVSDSLAVSLHQISQSSNVKIVLDNIVLSHLSPAENALELFLYGGGDFELVYTAKSSDDGIRIGRVERGKGVFAEIDGKTFEVEFRGYSHF</sequence>
<dbReference type="InterPro" id="IPR036921">
    <property type="entry name" value="PurM-like_N_sf"/>
</dbReference>
<dbReference type="EMBL" id="CP006577">
    <property type="protein sequence ID" value="AIG97608.1"/>
    <property type="molecule type" value="Genomic_DNA"/>
</dbReference>
<feature type="binding site" evidence="1">
    <location>
        <position position="43"/>
    </location>
    <ligand>
        <name>Mg(2+)</name>
        <dbReference type="ChEBI" id="CHEBI:18420"/>
        <label>2</label>
    </ligand>
</feature>
<dbReference type="Pfam" id="PF00586">
    <property type="entry name" value="AIRS"/>
    <property type="match status" value="1"/>
</dbReference>
<keyword evidence="1" id="KW-0547">Nucleotide-binding</keyword>
<dbReference type="GeneID" id="24794331"/>
<dbReference type="GO" id="GO:0009228">
    <property type="term" value="P:thiamine biosynthetic process"/>
    <property type="evidence" value="ECO:0007669"/>
    <property type="project" value="UniProtKB-KW"/>
</dbReference>
<comment type="function">
    <text evidence="1">Catalyzes the ATP-dependent phosphorylation of thiamine-monophosphate (TMP) to form thiamine-pyrophosphate (TPP), the active form of vitamin B1.</text>
</comment>
<dbReference type="AlphaFoldDB" id="A0A075WJ73"/>
<dbReference type="Gene3D" id="3.30.1330.10">
    <property type="entry name" value="PurM-like, N-terminal domain"/>
    <property type="match status" value="1"/>
</dbReference>
<comment type="similarity">
    <text evidence="1">Belongs to the thiamine-monophosphate kinase family.</text>
</comment>
<dbReference type="PANTHER" id="PTHR30270">
    <property type="entry name" value="THIAMINE-MONOPHOSPHATE KINASE"/>
    <property type="match status" value="1"/>
</dbReference>
<dbReference type="SUPFAM" id="SSF56042">
    <property type="entry name" value="PurM C-terminal domain-like"/>
    <property type="match status" value="1"/>
</dbReference>
<organism evidence="3 4">
    <name type="scientific">Archaeoglobus fulgidus DSM 8774</name>
    <dbReference type="NCBI Taxonomy" id="1344584"/>
    <lineage>
        <taxon>Archaea</taxon>
        <taxon>Methanobacteriati</taxon>
        <taxon>Methanobacteriota</taxon>
        <taxon>Archaeoglobi</taxon>
        <taxon>Archaeoglobales</taxon>
        <taxon>Archaeoglobaceae</taxon>
        <taxon>Archaeoglobus</taxon>
    </lineage>
</organism>
<keyword evidence="1 3" id="KW-0418">Kinase</keyword>
<comment type="pathway">
    <text evidence="1">Cofactor biosynthesis; thiamine diphosphate biosynthesis; thiamine diphosphate from thiamine phosphate: step 1/1.</text>
</comment>
<keyword evidence="1" id="KW-0460">Magnesium</keyword>
<dbReference type="GO" id="GO:0009030">
    <property type="term" value="F:thiamine-phosphate kinase activity"/>
    <property type="evidence" value="ECO:0007669"/>
    <property type="project" value="UniProtKB-UniRule"/>
</dbReference>
<dbReference type="GO" id="GO:0009229">
    <property type="term" value="P:thiamine diphosphate biosynthetic process"/>
    <property type="evidence" value="ECO:0007669"/>
    <property type="project" value="UniProtKB-UniRule"/>
</dbReference>
<feature type="binding site" evidence="1">
    <location>
        <position position="204"/>
    </location>
    <ligand>
        <name>Mg(2+)</name>
        <dbReference type="ChEBI" id="CHEBI:18420"/>
        <label>5</label>
    </ligand>
</feature>
<comment type="catalytic activity">
    <reaction evidence="1">
        <text>thiamine phosphate + ATP = thiamine diphosphate + ADP</text>
        <dbReference type="Rhea" id="RHEA:15913"/>
        <dbReference type="ChEBI" id="CHEBI:30616"/>
        <dbReference type="ChEBI" id="CHEBI:37575"/>
        <dbReference type="ChEBI" id="CHEBI:58937"/>
        <dbReference type="ChEBI" id="CHEBI:456216"/>
        <dbReference type="EC" id="2.7.4.16"/>
    </reaction>
</comment>
<feature type="binding site" evidence="1">
    <location>
        <position position="71"/>
    </location>
    <ligand>
        <name>Mg(2+)</name>
        <dbReference type="ChEBI" id="CHEBI:18420"/>
        <label>3</label>
    </ligand>
</feature>
<reference evidence="3 4" key="1">
    <citation type="submission" date="2013-07" db="EMBL/GenBank/DDBJ databases">
        <title>Genome of Archaeoglobus fulgidus.</title>
        <authorList>
            <person name="Fiebig A."/>
            <person name="Birkeland N.-K."/>
        </authorList>
    </citation>
    <scope>NUCLEOTIDE SEQUENCE [LARGE SCALE GENOMIC DNA]</scope>
    <source>
        <strain evidence="3 4">DSM 8774</strain>
    </source>
</reference>
<dbReference type="HAMAP" id="MF_02128">
    <property type="entry name" value="TMP_kinase"/>
    <property type="match status" value="1"/>
</dbReference>
<feature type="binding site" evidence="1">
    <location>
        <position position="50"/>
    </location>
    <ligand>
        <name>substrate</name>
    </ligand>
</feature>
<proteinExistence type="inferred from homology"/>
<feature type="binding site" evidence="1">
    <location>
        <position position="27"/>
    </location>
    <ligand>
        <name>Mg(2+)</name>
        <dbReference type="ChEBI" id="CHEBI:18420"/>
        <label>4</label>
    </ligand>
</feature>
<dbReference type="RefSeq" id="WP_048064276.1">
    <property type="nucleotide sequence ID" value="NZ_CP006577.1"/>
</dbReference>
<dbReference type="SUPFAM" id="SSF55326">
    <property type="entry name" value="PurM N-terminal domain-like"/>
    <property type="match status" value="1"/>
</dbReference>
<evidence type="ECO:0000259" key="2">
    <source>
        <dbReference type="Pfam" id="PF00586"/>
    </source>
</evidence>
<feature type="binding site" evidence="1">
    <location>
        <position position="288"/>
    </location>
    <ligand>
        <name>substrate</name>
    </ligand>
</feature>
<gene>
    <name evidence="1" type="primary">thiL</name>
    <name evidence="3" type="ORF">AFULGI_00008130</name>
</gene>
<evidence type="ECO:0000256" key="1">
    <source>
        <dbReference type="HAMAP-Rule" id="MF_02128"/>
    </source>
</evidence>
<dbReference type="Gene3D" id="3.90.650.10">
    <property type="entry name" value="PurM-like C-terminal domain"/>
    <property type="match status" value="1"/>
</dbReference>
<feature type="binding site" evidence="1">
    <location>
        <position position="41"/>
    </location>
    <ligand>
        <name>Mg(2+)</name>
        <dbReference type="ChEBI" id="CHEBI:18420"/>
        <label>4</label>
    </ligand>
</feature>
<dbReference type="NCBIfam" id="TIGR01379">
    <property type="entry name" value="thiL"/>
    <property type="match status" value="1"/>
</dbReference>
<dbReference type="HOGENOM" id="CLU_046964_2_0_2"/>
<dbReference type="InterPro" id="IPR036676">
    <property type="entry name" value="PurM-like_C_sf"/>
</dbReference>
<dbReference type="KEGG" id="afg:AFULGI_00008130"/>
<dbReference type="PIRSF" id="PIRSF005303">
    <property type="entry name" value="Thiam_monoph_kin"/>
    <property type="match status" value="1"/>
</dbReference>
<dbReference type="UniPathway" id="UPA00060">
    <property type="reaction ID" value="UER00142"/>
</dbReference>
<comment type="miscellaneous">
    <text evidence="1">Reaction mechanism of ThiL seems to utilize a direct, inline transfer of the gamma-phosphate of ATP to TMP rather than a phosphorylated enzyme intermediate.</text>
</comment>
<accession>A0A075WJ73</accession>
<feature type="binding site" evidence="1">
    <location>
        <position position="43"/>
    </location>
    <ligand>
        <name>Mg(2+)</name>
        <dbReference type="ChEBI" id="CHEBI:18420"/>
        <label>1</label>
    </ligand>
</feature>